<feature type="compositionally biased region" description="Polar residues" evidence="5">
    <location>
        <begin position="110"/>
        <end position="122"/>
    </location>
</feature>
<proteinExistence type="predicted"/>
<evidence type="ECO:0000256" key="4">
    <source>
        <dbReference type="PROSITE-ProRule" id="PRU00089"/>
    </source>
</evidence>
<feature type="domain" description="Fork-head" evidence="6">
    <location>
        <begin position="341"/>
        <end position="436"/>
    </location>
</feature>
<dbReference type="PRINTS" id="PR00053">
    <property type="entry name" value="FORKHEAD"/>
</dbReference>
<comment type="subcellular location">
    <subcellularLocation>
        <location evidence="1 4">Nucleus</location>
    </subcellularLocation>
</comment>
<keyword evidence="2 4" id="KW-0238">DNA-binding</keyword>
<dbReference type="InterPro" id="IPR001766">
    <property type="entry name" value="Fork_head_dom"/>
</dbReference>
<dbReference type="SUPFAM" id="SSF46785">
    <property type="entry name" value="Winged helix' DNA-binding domain"/>
    <property type="match status" value="1"/>
</dbReference>
<organism evidence="7 8">
    <name type="scientific">Nadsonia fulvescens var. elongata DSM 6958</name>
    <dbReference type="NCBI Taxonomy" id="857566"/>
    <lineage>
        <taxon>Eukaryota</taxon>
        <taxon>Fungi</taxon>
        <taxon>Dikarya</taxon>
        <taxon>Ascomycota</taxon>
        <taxon>Saccharomycotina</taxon>
        <taxon>Dipodascomycetes</taxon>
        <taxon>Dipodascales</taxon>
        <taxon>Dipodascales incertae sedis</taxon>
        <taxon>Nadsonia</taxon>
    </lineage>
</organism>
<dbReference type="Gene3D" id="1.10.10.10">
    <property type="entry name" value="Winged helix-like DNA-binding domain superfamily/Winged helix DNA-binding domain"/>
    <property type="match status" value="1"/>
</dbReference>
<dbReference type="PANTHER" id="PTHR11829">
    <property type="entry name" value="FORKHEAD BOX PROTEIN"/>
    <property type="match status" value="1"/>
</dbReference>
<dbReference type="FunFam" id="1.10.10.10:FF:000260">
    <property type="entry name" value="Forkhead transcription factor (Sep1)"/>
    <property type="match status" value="1"/>
</dbReference>
<feature type="region of interest" description="Disordered" evidence="5">
    <location>
        <begin position="744"/>
        <end position="766"/>
    </location>
</feature>
<evidence type="ECO:0000256" key="1">
    <source>
        <dbReference type="ARBA" id="ARBA00004123"/>
    </source>
</evidence>
<dbReference type="EMBL" id="KV454407">
    <property type="protein sequence ID" value="ODQ67084.1"/>
    <property type="molecule type" value="Genomic_DNA"/>
</dbReference>
<dbReference type="Pfam" id="PF00250">
    <property type="entry name" value="Forkhead"/>
    <property type="match status" value="1"/>
</dbReference>
<dbReference type="InterPro" id="IPR036388">
    <property type="entry name" value="WH-like_DNA-bd_sf"/>
</dbReference>
<keyword evidence="3 4" id="KW-0539">Nucleus</keyword>
<evidence type="ECO:0000256" key="3">
    <source>
        <dbReference type="ARBA" id="ARBA00023242"/>
    </source>
</evidence>
<dbReference type="OrthoDB" id="5954824at2759"/>
<feature type="region of interest" description="Disordered" evidence="5">
    <location>
        <begin position="102"/>
        <end position="122"/>
    </location>
</feature>
<dbReference type="GO" id="GO:0001228">
    <property type="term" value="F:DNA-binding transcription activator activity, RNA polymerase II-specific"/>
    <property type="evidence" value="ECO:0007669"/>
    <property type="project" value="UniProtKB-ARBA"/>
</dbReference>
<dbReference type="STRING" id="857566.A0A1E3PPD1"/>
<dbReference type="PROSITE" id="PS50039">
    <property type="entry name" value="FORK_HEAD_3"/>
    <property type="match status" value="1"/>
</dbReference>
<feature type="compositionally biased region" description="Basic and acidic residues" evidence="5">
    <location>
        <begin position="465"/>
        <end position="491"/>
    </location>
</feature>
<evidence type="ECO:0000256" key="2">
    <source>
        <dbReference type="ARBA" id="ARBA00023125"/>
    </source>
</evidence>
<feature type="compositionally biased region" description="Polar residues" evidence="5">
    <location>
        <begin position="514"/>
        <end position="531"/>
    </location>
</feature>
<feature type="compositionally biased region" description="Basic residues" evidence="5">
    <location>
        <begin position="755"/>
        <end position="766"/>
    </location>
</feature>
<dbReference type="GO" id="GO:0030154">
    <property type="term" value="P:cell differentiation"/>
    <property type="evidence" value="ECO:0007669"/>
    <property type="project" value="TreeGrafter"/>
</dbReference>
<evidence type="ECO:0000256" key="5">
    <source>
        <dbReference type="SAM" id="MobiDB-lite"/>
    </source>
</evidence>
<feature type="compositionally biased region" description="Basic and acidic residues" evidence="5">
    <location>
        <begin position="21"/>
        <end position="36"/>
    </location>
</feature>
<protein>
    <recommendedName>
        <fullName evidence="6">Fork-head domain-containing protein</fullName>
    </recommendedName>
</protein>
<dbReference type="PANTHER" id="PTHR11829:SF343">
    <property type="entry name" value="FORK-HEAD DOMAIN-CONTAINING PROTEIN"/>
    <property type="match status" value="1"/>
</dbReference>
<feature type="region of interest" description="Disordered" evidence="5">
    <location>
        <begin position="1"/>
        <end position="45"/>
    </location>
</feature>
<gene>
    <name evidence="7" type="ORF">NADFUDRAFT_64263</name>
</gene>
<evidence type="ECO:0000313" key="8">
    <source>
        <dbReference type="Proteomes" id="UP000095009"/>
    </source>
</evidence>
<dbReference type="GO" id="GO:0000978">
    <property type="term" value="F:RNA polymerase II cis-regulatory region sequence-specific DNA binding"/>
    <property type="evidence" value="ECO:0007669"/>
    <property type="project" value="UniProtKB-ARBA"/>
</dbReference>
<dbReference type="GO" id="GO:0005634">
    <property type="term" value="C:nucleus"/>
    <property type="evidence" value="ECO:0007669"/>
    <property type="project" value="UniProtKB-SubCell"/>
</dbReference>
<dbReference type="SMART" id="SM00339">
    <property type="entry name" value="FH"/>
    <property type="match status" value="1"/>
</dbReference>
<evidence type="ECO:0000259" key="6">
    <source>
        <dbReference type="PROSITE" id="PS50039"/>
    </source>
</evidence>
<dbReference type="InterPro" id="IPR050211">
    <property type="entry name" value="FOX_domain-containing"/>
</dbReference>
<dbReference type="GO" id="GO:0009653">
    <property type="term" value="P:anatomical structure morphogenesis"/>
    <property type="evidence" value="ECO:0007669"/>
    <property type="project" value="TreeGrafter"/>
</dbReference>
<dbReference type="InterPro" id="IPR036390">
    <property type="entry name" value="WH_DNA-bd_sf"/>
</dbReference>
<name>A0A1E3PPD1_9ASCO</name>
<dbReference type="Proteomes" id="UP000095009">
    <property type="component" value="Unassembled WGS sequence"/>
</dbReference>
<accession>A0A1E3PPD1</accession>
<evidence type="ECO:0000313" key="7">
    <source>
        <dbReference type="EMBL" id="ODQ67084.1"/>
    </source>
</evidence>
<keyword evidence="8" id="KW-1185">Reference proteome</keyword>
<reference evidence="7 8" key="1">
    <citation type="journal article" date="2016" name="Proc. Natl. Acad. Sci. U.S.A.">
        <title>Comparative genomics of biotechnologically important yeasts.</title>
        <authorList>
            <person name="Riley R."/>
            <person name="Haridas S."/>
            <person name="Wolfe K.H."/>
            <person name="Lopes M.R."/>
            <person name="Hittinger C.T."/>
            <person name="Goeker M."/>
            <person name="Salamov A.A."/>
            <person name="Wisecaver J.H."/>
            <person name="Long T.M."/>
            <person name="Calvey C.H."/>
            <person name="Aerts A.L."/>
            <person name="Barry K.W."/>
            <person name="Choi C."/>
            <person name="Clum A."/>
            <person name="Coughlan A.Y."/>
            <person name="Deshpande S."/>
            <person name="Douglass A.P."/>
            <person name="Hanson S.J."/>
            <person name="Klenk H.-P."/>
            <person name="LaButti K.M."/>
            <person name="Lapidus A."/>
            <person name="Lindquist E.A."/>
            <person name="Lipzen A.M."/>
            <person name="Meier-Kolthoff J.P."/>
            <person name="Ohm R.A."/>
            <person name="Otillar R.P."/>
            <person name="Pangilinan J.L."/>
            <person name="Peng Y."/>
            <person name="Rokas A."/>
            <person name="Rosa C.A."/>
            <person name="Scheuner C."/>
            <person name="Sibirny A.A."/>
            <person name="Slot J.C."/>
            <person name="Stielow J.B."/>
            <person name="Sun H."/>
            <person name="Kurtzman C.P."/>
            <person name="Blackwell M."/>
            <person name="Grigoriev I.V."/>
            <person name="Jeffries T.W."/>
        </authorList>
    </citation>
    <scope>NUCLEOTIDE SEQUENCE [LARGE SCALE GENOMIC DNA]</scope>
    <source>
        <strain evidence="7 8">DSM 6958</strain>
    </source>
</reference>
<feature type="DNA-binding region" description="Fork-head" evidence="4">
    <location>
        <begin position="341"/>
        <end position="436"/>
    </location>
</feature>
<feature type="region of interest" description="Disordered" evidence="5">
    <location>
        <begin position="440"/>
        <end position="534"/>
    </location>
</feature>
<dbReference type="CDD" id="cd00059">
    <property type="entry name" value="FH_FOX"/>
    <property type="match status" value="1"/>
</dbReference>
<sequence length="913" mass="102145">MSKIPSDLWTSSSSPDIRVASVDRDSGGGNTGKDRASNAPVTTTSFNWPNRTSLEYSVLPTLSSNFIRSLSSLNSNLHFQMSDPEPALLEDLKLTRNLPRRFQDAAKTGQPRSTATEQSKNTENIVISDLNSSYKFESSQLFSYNNSHSSSIEDEDDEDMEISVYRESSQTRVSPEQLAATRSLKLLFSSFPPAESTVLKIKDPNIKSPTVTLEKLLKPPNPAKAKTLDALNDIKSLSGKASNKTDQHKPMDSTNDLVIDKQQTAQKWISHTPSEDGNTSHTTKKNRLLSYSMSESSTSANIKTKIKEDTNSSFSKNNFRPAAKPLPITATSEIPPDDGTKPQCTYAGLIAMAILRSPEKRLTLSDIYQWIKENYSWYRNNKYNWANSIRHNLTINKAFVKQSKPLATHSKGNYWSIDPRYQSTLTYVGAISLKKSGSHLLQTPTLEPPKNNGDSMSTPIMKKYPSKEIDDPSNKRNPNKEAKLKEKDRKVVILRLNKGKSRSYDVDSPKRPKSSNTFSQNRPPLNSNYSPTLVFDSPTGYRSGVLGWKNQYRESPTRSGKRRKLYDTSMTLTPSISEDKSNDVLLNHTNIPTLKVPNMITPKVKTKQSINLESSSLTPAKWTGFPSWASSPISRESDSNGTYNDYTAVNKNSVGGFMLSPLTPSRTLLPPADLDGIEFNTSSSSTFCYGDKSELSINETFSYLSPRSALNNHRAKMGQLFVGDHNDQEKDAYYHLYNIHGPSLSPQKTELPKSRGTKVNHQHQRRLTAQEDALVSRVCYGSPRMMIDNERNCSPKMGPRSNDRSPPSISSAMEVENYLDGVHDIFGVDICQVVGRALVDEEYYDNDVVEDNVPSTPRLMSELVTRSSVTYRGGILSPFTSQFLFSRLNHDLLRFDSPIKTQDLPQHRNNEGN</sequence>
<dbReference type="AlphaFoldDB" id="A0A1E3PPD1"/>